<dbReference type="SUPFAM" id="SSF48208">
    <property type="entry name" value="Six-hairpin glycosidases"/>
    <property type="match status" value="1"/>
</dbReference>
<reference evidence="2 3" key="1">
    <citation type="journal article" date="2024" name="Nat. Commun.">
        <title>Phylogenomics reveals the evolutionary origins of lichenization in chlorophyte algae.</title>
        <authorList>
            <person name="Puginier C."/>
            <person name="Libourel C."/>
            <person name="Otte J."/>
            <person name="Skaloud P."/>
            <person name="Haon M."/>
            <person name="Grisel S."/>
            <person name="Petersen M."/>
            <person name="Berrin J.G."/>
            <person name="Delaux P.M."/>
            <person name="Dal Grande F."/>
            <person name="Keller J."/>
        </authorList>
    </citation>
    <scope>NUCLEOTIDE SEQUENCE [LARGE SCALE GENOMIC DNA]</scope>
    <source>
        <strain evidence="2 3">SAG 2036</strain>
    </source>
</reference>
<accession>A0AAW1NVG4</accession>
<comment type="caution">
    <text evidence="2">The sequence shown here is derived from an EMBL/GenBank/DDBJ whole genome shotgun (WGS) entry which is preliminary data.</text>
</comment>
<evidence type="ECO:0000259" key="1">
    <source>
        <dbReference type="Pfam" id="PF03190"/>
    </source>
</evidence>
<dbReference type="PIRSF" id="PIRSF006402">
    <property type="entry name" value="UCP006402_thioredoxin"/>
    <property type="match status" value="1"/>
</dbReference>
<feature type="domain" description="Spermatogenesis-associated protein 20-like TRX" evidence="1">
    <location>
        <begin position="7"/>
        <end position="167"/>
    </location>
</feature>
<proteinExistence type="predicted"/>
<dbReference type="SUPFAM" id="SSF52833">
    <property type="entry name" value="Thioredoxin-like"/>
    <property type="match status" value="1"/>
</dbReference>
<dbReference type="EMBL" id="JALJOQ010000118">
    <property type="protein sequence ID" value="KAK9796268.1"/>
    <property type="molecule type" value="Genomic_DNA"/>
</dbReference>
<sequence>MPERHVNRLANTTSPYLLQHQHNPVDWYPWTEEAFAKAQSEQKPIFLSVGYSTCHWCHVMERESFESDSIAALLNKDFVSIKVDKEERPDVDRVYMMYLQATQGGGGWPMNLFLTPDLKPFVAGTYFPPREGMGRPSFAIVIRKVAEVWQTRRGEIEEQTADVIQQLESITQSKGGLQSLTGDMASLALSSCTEQLSERFDPAEGGFGRAPKFPRPCEINCLLAQHLVAARSGNKAEADEALKMATLTLHKMAAGGVYDHVGGGFHRYSVDEFWHVPHFEKMLYDNPQLVHTYLDAFALTGDLRFAWIARGVLDYLCRDLRDQNGGFFSAEDADSLNPQGEKSEGAFYLWTEAEVDAVLGKGSDASTLFKQHYYIKSAGNCDLSPRSDPHDEFKGLSCLLERKTVADSASALGLDTLAAEATLASAREKLHSHRAKRPRPHLDDKIVTAWNGMAIGAFARASRMLAAESPAIQRQFPVEGSQPREYSAVALQASDFVKNNLWDANTKRLRRSYRQGTASEVLAFADDYAHMIAGLLDLHSVTGDISHLQWAVQLQEAMDESFWDGDGGGYYATAGQDPSILLRMKEEYDGAEPSATSIAVGNLLRLSALLSAEQGEGYRQKALEAAGACMERLHDTAMAMPQMCASLFPLTQGHWQQVIIAGSTGAPDTETLMDAAHSVYSPNKVVILVDTNDSASKEFWAQHNPQILEMADSQAPKATAQAFICQDFSCKAPTSDPAVVCATLKASKAATGAQLQPIDLSQLR</sequence>
<dbReference type="InterPro" id="IPR008928">
    <property type="entry name" value="6-hairpin_glycosidase_sf"/>
</dbReference>
<dbReference type="Proteomes" id="UP001465755">
    <property type="component" value="Unassembled WGS sequence"/>
</dbReference>
<dbReference type="InterPro" id="IPR012341">
    <property type="entry name" value="6hp_glycosidase-like_sf"/>
</dbReference>
<dbReference type="Gene3D" id="1.50.10.10">
    <property type="match status" value="1"/>
</dbReference>
<gene>
    <name evidence="2" type="ORF">WJX73_009886</name>
</gene>
<dbReference type="Pfam" id="PF03190">
    <property type="entry name" value="Thioredox_DsbH"/>
    <property type="match status" value="1"/>
</dbReference>
<dbReference type="PANTHER" id="PTHR42899:SF1">
    <property type="entry name" value="SPERMATOGENESIS-ASSOCIATED PROTEIN 20"/>
    <property type="match status" value="1"/>
</dbReference>
<dbReference type="InterPro" id="IPR024705">
    <property type="entry name" value="Ssp411"/>
</dbReference>
<keyword evidence="3" id="KW-1185">Reference proteome</keyword>
<dbReference type="GO" id="GO:0009507">
    <property type="term" value="C:chloroplast"/>
    <property type="evidence" value="ECO:0007669"/>
    <property type="project" value="TreeGrafter"/>
</dbReference>
<evidence type="ECO:0000313" key="2">
    <source>
        <dbReference type="EMBL" id="KAK9796268.1"/>
    </source>
</evidence>
<protein>
    <recommendedName>
        <fullName evidence="1">Spermatogenesis-associated protein 20-like TRX domain-containing protein</fullName>
    </recommendedName>
</protein>
<dbReference type="GO" id="GO:0005975">
    <property type="term" value="P:carbohydrate metabolic process"/>
    <property type="evidence" value="ECO:0007669"/>
    <property type="project" value="InterPro"/>
</dbReference>
<dbReference type="CDD" id="cd02955">
    <property type="entry name" value="SSP411"/>
    <property type="match status" value="1"/>
</dbReference>
<evidence type="ECO:0000313" key="3">
    <source>
        <dbReference type="Proteomes" id="UP001465755"/>
    </source>
</evidence>
<dbReference type="InterPro" id="IPR004879">
    <property type="entry name" value="Ssp411-like_TRX"/>
</dbReference>
<dbReference type="AlphaFoldDB" id="A0AAW1NVG4"/>
<dbReference type="InterPro" id="IPR036249">
    <property type="entry name" value="Thioredoxin-like_sf"/>
</dbReference>
<dbReference type="Gene3D" id="3.40.30.10">
    <property type="entry name" value="Glutaredoxin"/>
    <property type="match status" value="1"/>
</dbReference>
<organism evidence="2 3">
    <name type="scientific">Symbiochloris irregularis</name>
    <dbReference type="NCBI Taxonomy" id="706552"/>
    <lineage>
        <taxon>Eukaryota</taxon>
        <taxon>Viridiplantae</taxon>
        <taxon>Chlorophyta</taxon>
        <taxon>core chlorophytes</taxon>
        <taxon>Trebouxiophyceae</taxon>
        <taxon>Trebouxiales</taxon>
        <taxon>Trebouxiaceae</taxon>
        <taxon>Symbiochloris</taxon>
    </lineage>
</organism>
<dbReference type="PANTHER" id="PTHR42899">
    <property type="entry name" value="SPERMATOGENESIS-ASSOCIATED PROTEIN 20"/>
    <property type="match status" value="1"/>
</dbReference>
<name>A0AAW1NVG4_9CHLO</name>